<evidence type="ECO:0000313" key="2">
    <source>
        <dbReference type="EMBL" id="MFC4591672.1"/>
    </source>
</evidence>
<evidence type="ECO:0000313" key="3">
    <source>
        <dbReference type="Proteomes" id="UP001595891"/>
    </source>
</evidence>
<dbReference type="SUPFAM" id="SSF47413">
    <property type="entry name" value="lambda repressor-like DNA-binding domains"/>
    <property type="match status" value="1"/>
</dbReference>
<sequence length="299" mass="33660">MAGSPTVKRRRLSQELRRLRLLAGLNVTEAARRLEWDASKVTRMERGQWKLPSVHDIRLLLDLYGVTDDGRREVMVTLAREARERGWWEKYPDVFRSGLPDFEAGASAIRTWEIVLVPGLLQTEEYATAVRRAGRVLDHGLVERHVAARIARQGILVQDDPPSFLALIDEAALRKQVGGTKVMRAQIHRLIEMTGRPNVTIQIVPETAGAHPALEGTFAILDFPDDPGLVYTVTTTDSIWLEKSEEYQRYTVIFNQVLASALSPEESVRRMAALAGLFEETPVDHDATNPTWHRSSHNG</sequence>
<name>A0ABV9EQC9_9ACTN</name>
<dbReference type="InterPro" id="IPR010982">
    <property type="entry name" value="Lambda_DNA-bd_dom_sf"/>
</dbReference>
<protein>
    <submittedName>
        <fullName evidence="2">Helix-turn-helix domain-containing protein</fullName>
    </submittedName>
</protein>
<proteinExistence type="predicted"/>
<reference evidence="3" key="1">
    <citation type="journal article" date="2019" name="Int. J. Syst. Evol. Microbiol.">
        <title>The Global Catalogue of Microorganisms (GCM) 10K type strain sequencing project: providing services to taxonomists for standard genome sequencing and annotation.</title>
        <authorList>
            <consortium name="The Broad Institute Genomics Platform"/>
            <consortium name="The Broad Institute Genome Sequencing Center for Infectious Disease"/>
            <person name="Wu L."/>
            <person name="Ma J."/>
        </authorList>
    </citation>
    <scope>NUCLEOTIDE SEQUENCE [LARGE SCALE GENOMIC DNA]</scope>
    <source>
        <strain evidence="3">CCUG 49560</strain>
    </source>
</reference>
<comment type="caution">
    <text evidence="2">The sequence shown here is derived from an EMBL/GenBank/DDBJ whole genome shotgun (WGS) entry which is preliminary data.</text>
</comment>
<dbReference type="Pfam" id="PF13560">
    <property type="entry name" value="HTH_31"/>
    <property type="match status" value="1"/>
</dbReference>
<dbReference type="RefSeq" id="WP_262850386.1">
    <property type="nucleotide sequence ID" value="NZ_JANZYP010000103.1"/>
</dbReference>
<feature type="domain" description="HTH cro/C1-type" evidence="1">
    <location>
        <begin position="16"/>
        <end position="71"/>
    </location>
</feature>
<gene>
    <name evidence="2" type="ORF">ACFO8L_36650</name>
</gene>
<dbReference type="PROSITE" id="PS50943">
    <property type="entry name" value="HTH_CROC1"/>
    <property type="match status" value="1"/>
</dbReference>
<dbReference type="Proteomes" id="UP001595891">
    <property type="component" value="Unassembled WGS sequence"/>
</dbReference>
<dbReference type="SMART" id="SM00530">
    <property type="entry name" value="HTH_XRE"/>
    <property type="match status" value="1"/>
</dbReference>
<dbReference type="Gene3D" id="1.10.260.40">
    <property type="entry name" value="lambda repressor-like DNA-binding domains"/>
    <property type="match status" value="1"/>
</dbReference>
<keyword evidence="3" id="KW-1185">Reference proteome</keyword>
<evidence type="ECO:0000259" key="1">
    <source>
        <dbReference type="PROSITE" id="PS50943"/>
    </source>
</evidence>
<accession>A0ABV9EQC9</accession>
<dbReference type="Pfam" id="PF19054">
    <property type="entry name" value="DUF5753"/>
    <property type="match status" value="1"/>
</dbReference>
<dbReference type="EMBL" id="JBHSFN010000035">
    <property type="protein sequence ID" value="MFC4591672.1"/>
    <property type="molecule type" value="Genomic_DNA"/>
</dbReference>
<dbReference type="InterPro" id="IPR001387">
    <property type="entry name" value="Cro/C1-type_HTH"/>
</dbReference>
<organism evidence="2 3">
    <name type="scientific">Sphaerisporangium corydalis</name>
    <dbReference type="NCBI Taxonomy" id="1441875"/>
    <lineage>
        <taxon>Bacteria</taxon>
        <taxon>Bacillati</taxon>
        <taxon>Actinomycetota</taxon>
        <taxon>Actinomycetes</taxon>
        <taxon>Streptosporangiales</taxon>
        <taxon>Streptosporangiaceae</taxon>
        <taxon>Sphaerisporangium</taxon>
    </lineage>
</organism>
<dbReference type="InterPro" id="IPR043917">
    <property type="entry name" value="DUF5753"/>
</dbReference>